<dbReference type="InterPro" id="IPR036775">
    <property type="entry name" value="DNA_pol_Y-fam_lit_finger_sf"/>
</dbReference>
<keyword evidence="11 17" id="KW-0460">Magnesium</keyword>
<feature type="binding site" evidence="17">
    <location>
        <position position="35"/>
    </location>
    <ligand>
        <name>Mg(2+)</name>
        <dbReference type="ChEBI" id="CHEBI:18420"/>
    </ligand>
</feature>
<dbReference type="GO" id="GO:0005829">
    <property type="term" value="C:cytosol"/>
    <property type="evidence" value="ECO:0007669"/>
    <property type="project" value="TreeGrafter"/>
</dbReference>
<dbReference type="SUPFAM" id="SSF100879">
    <property type="entry name" value="Lesion bypass DNA polymerase (Y-family), little finger domain"/>
    <property type="match status" value="1"/>
</dbReference>
<dbReference type="SUPFAM" id="SSF56672">
    <property type="entry name" value="DNA/RNA polymerases"/>
    <property type="match status" value="1"/>
</dbReference>
<keyword evidence="20" id="KW-1185">Reference proteome</keyword>
<feature type="site" description="Substrate discrimination" evidence="17">
    <location>
        <position position="40"/>
    </location>
</feature>
<dbReference type="GO" id="GO:0009432">
    <property type="term" value="P:SOS response"/>
    <property type="evidence" value="ECO:0007669"/>
    <property type="project" value="TreeGrafter"/>
</dbReference>
<keyword evidence="13 17" id="KW-0238">DNA-binding</keyword>
<dbReference type="Proteomes" id="UP000004705">
    <property type="component" value="Chromosome"/>
</dbReference>
<dbReference type="GO" id="GO:0003684">
    <property type="term" value="F:damaged DNA binding"/>
    <property type="evidence" value="ECO:0007669"/>
    <property type="project" value="InterPro"/>
</dbReference>
<reference evidence="19 20" key="1">
    <citation type="journal article" date="2012" name="Stand. Genomic Sci.">
        <title>Genome sequence of the soil bacterium Saccharomonospora azurea type strain (NA-128(T)).</title>
        <authorList>
            <person name="Klenk H.P."/>
            <person name="Held B."/>
            <person name="Lucas S."/>
            <person name="Lapidus A."/>
            <person name="Copeland A."/>
            <person name="Hammon N."/>
            <person name="Pitluck S."/>
            <person name="Goodwin L.A."/>
            <person name="Han C."/>
            <person name="Tapia R."/>
            <person name="Brambilla E.M."/>
            <person name="Potter G."/>
            <person name="Land M."/>
            <person name="Ivanova N."/>
            <person name="Rohde M."/>
            <person name="Goker M."/>
            <person name="Detter J.C."/>
            <person name="Kyrpides N.C."/>
            <person name="Woyke T."/>
        </authorList>
    </citation>
    <scope>NUCLEOTIDE SEQUENCE [LARGE SCALE GENOMIC DNA]</scope>
    <source>
        <strain evidence="19 20">NA-128</strain>
    </source>
</reference>
<evidence type="ECO:0000256" key="8">
    <source>
        <dbReference type="ARBA" id="ARBA00022705"/>
    </source>
</evidence>
<accession>H8G923</accession>
<dbReference type="Gene3D" id="3.30.70.270">
    <property type="match status" value="1"/>
</dbReference>
<evidence type="ECO:0000256" key="16">
    <source>
        <dbReference type="ARBA" id="ARBA00049244"/>
    </source>
</evidence>
<name>H8G923_9PSEU</name>
<evidence type="ECO:0000259" key="18">
    <source>
        <dbReference type="PROSITE" id="PS50173"/>
    </source>
</evidence>
<sequence length="374" mass="40500">MRPFYSSSFGTTWPIGGVERILLCVSTPDWVLHVDLDQFIAAVEIARHPELRGKPVVVGGAGDPTRRGVVATASYEAREFGVHSGMPLRTAARRCPDAVFVASDPPAYEEVSERVMAVLREFPVVVEVAGWDEAFLGVSGPVAEDPEALAGAVRRAVADRTGLSCAVGIGDNKHTAKLATGFAKPGGVYRLTRQNWWEVMAHRPTDALWGVGSKTRRRLADLGITTVAELAAADPDRLAAELGPTLGPYFRALAHGLGDRDVTATPYVPKSRSRETTFQRNIDDPEELRAQLGRLVERVADDVAEDGRPAARVAVKVRFAPFITQTRSVTLPAPTSDVTVLARAADDVFGRFTVDRPVRLLGVRAEFVRESGQE</sequence>
<comment type="subcellular location">
    <subcellularLocation>
        <location evidence="1 17">Cytoplasm</location>
    </subcellularLocation>
</comment>
<dbReference type="PROSITE" id="PS50173">
    <property type="entry name" value="UMUC"/>
    <property type="match status" value="1"/>
</dbReference>
<dbReference type="OrthoDB" id="9808813at2"/>
<comment type="catalytic activity">
    <reaction evidence="16 17">
        <text>DNA(n) + a 2'-deoxyribonucleoside 5'-triphosphate = DNA(n+1) + diphosphate</text>
        <dbReference type="Rhea" id="RHEA:22508"/>
        <dbReference type="Rhea" id="RHEA-COMP:17339"/>
        <dbReference type="Rhea" id="RHEA-COMP:17340"/>
        <dbReference type="ChEBI" id="CHEBI:33019"/>
        <dbReference type="ChEBI" id="CHEBI:61560"/>
        <dbReference type="ChEBI" id="CHEBI:173112"/>
        <dbReference type="EC" id="2.7.7.7"/>
    </reaction>
</comment>
<dbReference type="Gene3D" id="3.30.1490.100">
    <property type="entry name" value="DNA polymerase, Y-family, little finger domain"/>
    <property type="match status" value="1"/>
</dbReference>
<keyword evidence="8 17" id="KW-0235">DNA replication</keyword>
<feature type="binding site" evidence="17">
    <location>
        <position position="132"/>
    </location>
    <ligand>
        <name>Mg(2+)</name>
        <dbReference type="ChEBI" id="CHEBI:18420"/>
    </ligand>
</feature>
<evidence type="ECO:0000256" key="9">
    <source>
        <dbReference type="ARBA" id="ARBA00022723"/>
    </source>
</evidence>
<keyword evidence="14 17" id="KW-0234">DNA repair</keyword>
<keyword evidence="10 17" id="KW-0227">DNA damage</keyword>
<dbReference type="PANTHER" id="PTHR11076">
    <property type="entry name" value="DNA REPAIR POLYMERASE UMUC / TRANSFERASE FAMILY MEMBER"/>
    <property type="match status" value="1"/>
</dbReference>
<feature type="domain" description="UmuC" evidence="18">
    <location>
        <begin position="31"/>
        <end position="212"/>
    </location>
</feature>
<organism evidence="19 20">
    <name type="scientific">Saccharomonospora azurea NA-128</name>
    <dbReference type="NCBI Taxonomy" id="882081"/>
    <lineage>
        <taxon>Bacteria</taxon>
        <taxon>Bacillati</taxon>
        <taxon>Actinomycetota</taxon>
        <taxon>Actinomycetes</taxon>
        <taxon>Pseudonocardiales</taxon>
        <taxon>Pseudonocardiaceae</taxon>
        <taxon>Saccharomonospora</taxon>
    </lineage>
</organism>
<keyword evidence="9 17" id="KW-0479">Metal-binding</keyword>
<dbReference type="FunFam" id="3.30.1490.100:FF:000004">
    <property type="entry name" value="DNA polymerase IV"/>
    <property type="match status" value="1"/>
</dbReference>
<gene>
    <name evidence="17" type="primary">dinB</name>
    <name evidence="19" type="ORF">SacazDRAFT_03640</name>
</gene>
<keyword evidence="6 17" id="KW-0808">Transferase</keyword>
<evidence type="ECO:0000256" key="13">
    <source>
        <dbReference type="ARBA" id="ARBA00023125"/>
    </source>
</evidence>
<evidence type="ECO:0000256" key="5">
    <source>
        <dbReference type="ARBA" id="ARBA00022490"/>
    </source>
</evidence>
<keyword evidence="4 17" id="KW-0515">Mutator protein</keyword>
<dbReference type="InterPro" id="IPR017961">
    <property type="entry name" value="DNA_pol_Y-fam_little_finger"/>
</dbReference>
<evidence type="ECO:0000256" key="4">
    <source>
        <dbReference type="ARBA" id="ARBA00022457"/>
    </source>
</evidence>
<dbReference type="GO" id="GO:0042276">
    <property type="term" value="P:error-prone translesion synthesis"/>
    <property type="evidence" value="ECO:0007669"/>
    <property type="project" value="TreeGrafter"/>
</dbReference>
<keyword evidence="12 17" id="KW-0239">DNA-directed DNA polymerase</keyword>
<dbReference type="GO" id="GO:0003887">
    <property type="term" value="F:DNA-directed DNA polymerase activity"/>
    <property type="evidence" value="ECO:0007669"/>
    <property type="project" value="UniProtKB-UniRule"/>
</dbReference>
<dbReference type="GO" id="GO:0006281">
    <property type="term" value="P:DNA repair"/>
    <property type="evidence" value="ECO:0007669"/>
    <property type="project" value="UniProtKB-UniRule"/>
</dbReference>
<dbReference type="InterPro" id="IPR050116">
    <property type="entry name" value="DNA_polymerase-Y"/>
</dbReference>
<dbReference type="HOGENOM" id="CLU_012348_1_0_11"/>
<evidence type="ECO:0000256" key="17">
    <source>
        <dbReference type="HAMAP-Rule" id="MF_01113"/>
    </source>
</evidence>
<evidence type="ECO:0000256" key="2">
    <source>
        <dbReference type="ARBA" id="ARBA00010945"/>
    </source>
</evidence>
<keyword evidence="5 17" id="KW-0963">Cytoplasm</keyword>
<comment type="function">
    <text evidence="15 17">Poorly processive, error-prone DNA polymerase involved in untargeted mutagenesis. Copies undamaged DNA at stalled replication forks, which arise in vivo from mismatched or misaligned primer ends. These misaligned primers can be extended by PolIV. Exhibits no 3'-5' exonuclease (proofreading) activity. May be involved in translesional synthesis, in conjunction with the beta clamp from PolIII.</text>
</comment>
<comment type="similarity">
    <text evidence="2 17">Belongs to the DNA polymerase type-Y family.</text>
</comment>
<dbReference type="Pfam" id="PF11799">
    <property type="entry name" value="IMS_C"/>
    <property type="match status" value="1"/>
</dbReference>
<evidence type="ECO:0000256" key="12">
    <source>
        <dbReference type="ARBA" id="ARBA00022932"/>
    </source>
</evidence>
<dbReference type="CDD" id="cd03586">
    <property type="entry name" value="PolY_Pol_IV_kappa"/>
    <property type="match status" value="1"/>
</dbReference>
<evidence type="ECO:0000256" key="15">
    <source>
        <dbReference type="ARBA" id="ARBA00025589"/>
    </source>
</evidence>
<evidence type="ECO:0000313" key="19">
    <source>
        <dbReference type="EMBL" id="EHY90504.1"/>
    </source>
</evidence>
<protein>
    <recommendedName>
        <fullName evidence="17">DNA polymerase IV</fullName>
        <shortName evidence="17">Pol IV</shortName>
        <ecNumber evidence="17">2.7.7.7</ecNumber>
    </recommendedName>
</protein>
<evidence type="ECO:0000256" key="11">
    <source>
        <dbReference type="ARBA" id="ARBA00022842"/>
    </source>
</evidence>
<evidence type="ECO:0000256" key="10">
    <source>
        <dbReference type="ARBA" id="ARBA00022763"/>
    </source>
</evidence>
<keyword evidence="7 17" id="KW-0548">Nucleotidyltransferase</keyword>
<dbReference type="FunFam" id="3.40.1170.60:FF:000001">
    <property type="entry name" value="DNA polymerase IV"/>
    <property type="match status" value="1"/>
</dbReference>
<dbReference type="GO" id="GO:0006261">
    <property type="term" value="P:DNA-templated DNA replication"/>
    <property type="evidence" value="ECO:0007669"/>
    <property type="project" value="UniProtKB-UniRule"/>
</dbReference>
<feature type="active site" evidence="17">
    <location>
        <position position="133"/>
    </location>
</feature>
<dbReference type="EMBL" id="CM001466">
    <property type="protein sequence ID" value="EHY90504.1"/>
    <property type="molecule type" value="Genomic_DNA"/>
</dbReference>
<dbReference type="Gene3D" id="3.40.1170.60">
    <property type="match status" value="1"/>
</dbReference>
<comment type="subunit">
    <text evidence="3 17">Monomer.</text>
</comment>
<dbReference type="Pfam" id="PF00817">
    <property type="entry name" value="IMS"/>
    <property type="match status" value="1"/>
</dbReference>
<evidence type="ECO:0000256" key="3">
    <source>
        <dbReference type="ARBA" id="ARBA00011245"/>
    </source>
</evidence>
<dbReference type="InterPro" id="IPR043128">
    <property type="entry name" value="Rev_trsase/Diguanyl_cyclase"/>
</dbReference>
<evidence type="ECO:0000313" key="20">
    <source>
        <dbReference type="Proteomes" id="UP000004705"/>
    </source>
</evidence>
<evidence type="ECO:0000256" key="7">
    <source>
        <dbReference type="ARBA" id="ARBA00022695"/>
    </source>
</evidence>
<dbReference type="AlphaFoldDB" id="H8G923"/>
<evidence type="ECO:0000256" key="1">
    <source>
        <dbReference type="ARBA" id="ARBA00004496"/>
    </source>
</evidence>
<proteinExistence type="inferred from homology"/>
<evidence type="ECO:0000256" key="14">
    <source>
        <dbReference type="ARBA" id="ARBA00023204"/>
    </source>
</evidence>
<dbReference type="Gene3D" id="1.10.150.20">
    <property type="entry name" value="5' to 3' exonuclease, C-terminal subdomain"/>
    <property type="match status" value="1"/>
</dbReference>
<dbReference type="NCBIfam" id="NF002677">
    <property type="entry name" value="PRK02406.1"/>
    <property type="match status" value="1"/>
</dbReference>
<dbReference type="Pfam" id="PF14520">
    <property type="entry name" value="HHH_5"/>
    <property type="match status" value="1"/>
</dbReference>
<dbReference type="EC" id="2.7.7.7" evidence="17"/>
<dbReference type="GO" id="GO:0000287">
    <property type="term" value="F:magnesium ion binding"/>
    <property type="evidence" value="ECO:0007669"/>
    <property type="project" value="UniProtKB-UniRule"/>
</dbReference>
<dbReference type="InterPro" id="IPR001126">
    <property type="entry name" value="UmuC"/>
</dbReference>
<evidence type="ECO:0000256" key="6">
    <source>
        <dbReference type="ARBA" id="ARBA00022679"/>
    </source>
</evidence>
<comment type="cofactor">
    <cofactor evidence="17">
        <name>Mg(2+)</name>
        <dbReference type="ChEBI" id="CHEBI:18420"/>
    </cofactor>
    <text evidence="17">Binds 2 magnesium ions per subunit.</text>
</comment>
<dbReference type="HAMAP" id="MF_01113">
    <property type="entry name" value="DNApol_IV"/>
    <property type="match status" value="1"/>
</dbReference>
<dbReference type="InterPro" id="IPR022880">
    <property type="entry name" value="DNApol_IV"/>
</dbReference>
<dbReference type="PANTHER" id="PTHR11076:SF33">
    <property type="entry name" value="DNA POLYMERASE KAPPA"/>
    <property type="match status" value="1"/>
</dbReference>
<dbReference type="InterPro" id="IPR043502">
    <property type="entry name" value="DNA/RNA_pol_sf"/>
</dbReference>
<dbReference type="NCBIfam" id="NF002883">
    <property type="entry name" value="PRK03352.1"/>
    <property type="match status" value="1"/>
</dbReference>